<evidence type="ECO:0000313" key="8">
    <source>
        <dbReference type="Proteomes" id="UP000787322"/>
    </source>
</evidence>
<dbReference type="PANTHER" id="PTHR10534">
    <property type="entry name" value="PYRIDOXAL KINASE"/>
    <property type="match status" value="1"/>
</dbReference>
<keyword evidence="4 7" id="KW-0418">Kinase</keyword>
<comment type="caution">
    <text evidence="7">The sequence shown here is derived from an EMBL/GenBank/DDBJ whole genome shotgun (WGS) entry which is preliminary data.</text>
</comment>
<dbReference type="InterPro" id="IPR013749">
    <property type="entry name" value="PM/HMP-P_kinase-1"/>
</dbReference>
<evidence type="ECO:0000256" key="3">
    <source>
        <dbReference type="ARBA" id="ARBA00022741"/>
    </source>
</evidence>
<dbReference type="GO" id="GO:0008478">
    <property type="term" value="F:pyridoxal kinase activity"/>
    <property type="evidence" value="ECO:0007669"/>
    <property type="project" value="UniProtKB-EC"/>
</dbReference>
<dbReference type="InterPro" id="IPR029056">
    <property type="entry name" value="Ribokinase-like"/>
</dbReference>
<dbReference type="Pfam" id="PF08543">
    <property type="entry name" value="Phos_pyr_kin"/>
    <property type="match status" value="1"/>
</dbReference>
<keyword evidence="5" id="KW-0067">ATP-binding</keyword>
<dbReference type="GO" id="GO:0005524">
    <property type="term" value="F:ATP binding"/>
    <property type="evidence" value="ECO:0007669"/>
    <property type="project" value="UniProtKB-KW"/>
</dbReference>
<dbReference type="EMBL" id="JABZGU010000225">
    <property type="protein sequence ID" value="MBF4803465.1"/>
    <property type="molecule type" value="Genomic_DNA"/>
</dbReference>
<protein>
    <recommendedName>
        <fullName evidence="1">pyridoxal kinase</fullName>
        <ecNumber evidence="1">2.7.1.35</ecNumber>
    </recommendedName>
</protein>
<evidence type="ECO:0000256" key="5">
    <source>
        <dbReference type="ARBA" id="ARBA00022840"/>
    </source>
</evidence>
<feature type="non-terminal residue" evidence="7">
    <location>
        <position position="166"/>
    </location>
</feature>
<evidence type="ECO:0000259" key="6">
    <source>
        <dbReference type="Pfam" id="PF08543"/>
    </source>
</evidence>
<proteinExistence type="predicted"/>
<dbReference type="GO" id="GO:0009443">
    <property type="term" value="P:pyridoxal 5'-phosphate salvage"/>
    <property type="evidence" value="ECO:0007669"/>
    <property type="project" value="InterPro"/>
</dbReference>
<keyword evidence="3" id="KW-0547">Nucleotide-binding</keyword>
<gene>
    <name evidence="7" type="ORF">HXK24_06615</name>
</gene>
<organism evidence="7 8">
    <name type="scientific">Lancefieldella parvula</name>
    <dbReference type="NCBI Taxonomy" id="1382"/>
    <lineage>
        <taxon>Bacteria</taxon>
        <taxon>Bacillati</taxon>
        <taxon>Actinomycetota</taxon>
        <taxon>Coriobacteriia</taxon>
        <taxon>Coriobacteriales</taxon>
        <taxon>Atopobiaceae</taxon>
        <taxon>Lancefieldella</taxon>
    </lineage>
</organism>
<dbReference type="Proteomes" id="UP000787322">
    <property type="component" value="Unassembled WGS sequence"/>
</dbReference>
<evidence type="ECO:0000256" key="2">
    <source>
        <dbReference type="ARBA" id="ARBA00022679"/>
    </source>
</evidence>
<name>A0A9D6AF09_9ACTN</name>
<accession>A0A9D6AF09</accession>
<sequence length="166" mass="18062">MNETNSVLYQREGSYIPRIAAVHDLCGYGKCSLGVAIPVLSAAGCDVCPVPTSLFSAHTKFPTFYMHDTTNMLEDYLDAWQEEGIDLDAIYSGFLGAAEQVASIQRLYQEHPKALRVVDPVMGDGGKMYPTYTQELCDAMKSLVNGADILTPNLTEASILTGIPYA</sequence>
<feature type="domain" description="Pyridoxamine kinase/Phosphomethylpyrimidine kinase" evidence="6">
    <location>
        <begin position="40"/>
        <end position="163"/>
    </location>
</feature>
<evidence type="ECO:0000256" key="4">
    <source>
        <dbReference type="ARBA" id="ARBA00022777"/>
    </source>
</evidence>
<dbReference type="AlphaFoldDB" id="A0A9D6AF09"/>
<reference evidence="7" key="1">
    <citation type="submission" date="2020-04" db="EMBL/GenBank/DDBJ databases">
        <title>Deep metagenomics examines the oral microbiome during advanced dental caries in children, revealing novel taxa and co-occurrences with host molecules.</title>
        <authorList>
            <person name="Baker J.L."/>
            <person name="Morton J.T."/>
            <person name="Dinis M."/>
            <person name="Alvarez R."/>
            <person name="Tran N.C."/>
            <person name="Knight R."/>
            <person name="Edlund A."/>
        </authorList>
    </citation>
    <scope>NUCLEOTIDE SEQUENCE</scope>
    <source>
        <strain evidence="7">JCVI_3_bin.11</strain>
    </source>
</reference>
<keyword evidence="2" id="KW-0808">Transferase</keyword>
<dbReference type="InterPro" id="IPR004625">
    <property type="entry name" value="PyrdxlKinase"/>
</dbReference>
<dbReference type="GO" id="GO:0005829">
    <property type="term" value="C:cytosol"/>
    <property type="evidence" value="ECO:0007669"/>
    <property type="project" value="TreeGrafter"/>
</dbReference>
<dbReference type="PANTHER" id="PTHR10534:SF2">
    <property type="entry name" value="PYRIDOXAL KINASE"/>
    <property type="match status" value="1"/>
</dbReference>
<dbReference type="EC" id="2.7.1.35" evidence="1"/>
<dbReference type="SUPFAM" id="SSF53613">
    <property type="entry name" value="Ribokinase-like"/>
    <property type="match status" value="1"/>
</dbReference>
<dbReference type="Gene3D" id="3.40.1190.20">
    <property type="match status" value="1"/>
</dbReference>
<evidence type="ECO:0000313" key="7">
    <source>
        <dbReference type="EMBL" id="MBF4803465.1"/>
    </source>
</evidence>
<evidence type="ECO:0000256" key="1">
    <source>
        <dbReference type="ARBA" id="ARBA00012104"/>
    </source>
</evidence>